<dbReference type="RefSeq" id="WP_003388983.1">
    <property type="nucleotide sequence ID" value="NZ_APBN01000005.1"/>
</dbReference>
<name>M8DY69_9BACL</name>
<gene>
    <name evidence="1" type="ORF">I532_14038</name>
</gene>
<proteinExistence type="predicted"/>
<dbReference type="OrthoDB" id="2469621at2"/>
<comment type="caution">
    <text evidence="1">The sequence shown here is derived from an EMBL/GenBank/DDBJ whole genome shotgun (WGS) entry which is preliminary data.</text>
</comment>
<protein>
    <submittedName>
        <fullName evidence="1">Uncharacterized protein</fullName>
    </submittedName>
</protein>
<evidence type="ECO:0000313" key="1">
    <source>
        <dbReference type="EMBL" id="EMT51971.1"/>
    </source>
</evidence>
<keyword evidence="2" id="KW-1185">Reference proteome</keyword>
<dbReference type="InterPro" id="IPR053749">
    <property type="entry name" value="TA_system-associated_sf"/>
</dbReference>
<evidence type="ECO:0000313" key="2">
    <source>
        <dbReference type="Proteomes" id="UP000012081"/>
    </source>
</evidence>
<reference evidence="1 2" key="1">
    <citation type="submission" date="2013-03" db="EMBL/GenBank/DDBJ databases">
        <title>Assembly of a new bacterial strain Brevibacillus borstelensis AK1.</title>
        <authorList>
            <person name="Rajan I."/>
            <person name="PoliReddy D."/>
            <person name="Sugumar T."/>
            <person name="Rathinam K."/>
            <person name="Alqarawi S."/>
            <person name="Khalil A.B."/>
            <person name="Sivakumar N."/>
        </authorList>
    </citation>
    <scope>NUCLEOTIDE SEQUENCE [LARGE SCALE GENOMIC DNA]</scope>
    <source>
        <strain evidence="1 2">AK1</strain>
    </source>
</reference>
<dbReference type="Gene3D" id="3.10.450.420">
    <property type="match status" value="1"/>
</dbReference>
<dbReference type="Proteomes" id="UP000012081">
    <property type="component" value="Unassembled WGS sequence"/>
</dbReference>
<dbReference type="EMBL" id="APBN01000005">
    <property type="protein sequence ID" value="EMT51971.1"/>
    <property type="molecule type" value="Genomic_DNA"/>
</dbReference>
<dbReference type="GeneID" id="89498528"/>
<dbReference type="PATRIC" id="fig|1300222.3.peg.2934"/>
<sequence>MNKAWIRAIARAEDSFWTIVFSARKRIGERGVLLPERFNSKVKIKRYLQKSMSACLAERVIRNLQLRRIGGRLAIPVGDGIGAPPILKKKLLSHAKGRVTIAVWFGFDKDDRFFRVYQLRRNAKGQWIVYGRHPLDYPFNRSFRKVSTGCCSACINCA</sequence>
<accession>M8DY69</accession>
<organism evidence="1 2">
    <name type="scientific">Brevibacillus borstelensis AK1</name>
    <dbReference type="NCBI Taxonomy" id="1300222"/>
    <lineage>
        <taxon>Bacteria</taxon>
        <taxon>Bacillati</taxon>
        <taxon>Bacillota</taxon>
        <taxon>Bacilli</taxon>
        <taxon>Bacillales</taxon>
        <taxon>Paenibacillaceae</taxon>
        <taxon>Brevibacillus</taxon>
    </lineage>
</organism>
<dbReference type="AlphaFoldDB" id="M8DY69"/>